<evidence type="ECO:0000259" key="2">
    <source>
        <dbReference type="Pfam" id="PF08639"/>
    </source>
</evidence>
<evidence type="ECO:0000256" key="1">
    <source>
        <dbReference type="SAM" id="MobiDB-lite"/>
    </source>
</evidence>
<dbReference type="Gene3D" id="1.20.58.2130">
    <property type="match status" value="1"/>
</dbReference>
<feature type="compositionally biased region" description="Low complexity" evidence="1">
    <location>
        <begin position="1"/>
        <end position="17"/>
    </location>
</feature>
<organism evidence="3 4">
    <name type="scientific">Coniosporium apollinis</name>
    <dbReference type="NCBI Taxonomy" id="61459"/>
    <lineage>
        <taxon>Eukaryota</taxon>
        <taxon>Fungi</taxon>
        <taxon>Dikarya</taxon>
        <taxon>Ascomycota</taxon>
        <taxon>Pezizomycotina</taxon>
        <taxon>Dothideomycetes</taxon>
        <taxon>Dothideomycetes incertae sedis</taxon>
        <taxon>Coniosporium</taxon>
    </lineage>
</organism>
<feature type="region of interest" description="Disordered" evidence="1">
    <location>
        <begin position="515"/>
        <end position="563"/>
    </location>
</feature>
<feature type="region of interest" description="Disordered" evidence="1">
    <location>
        <begin position="227"/>
        <end position="258"/>
    </location>
</feature>
<dbReference type="PANTHER" id="PTHR28067">
    <property type="entry name" value="DNA REPLICATION REGULATOR SLD3"/>
    <property type="match status" value="1"/>
</dbReference>
<name>A0ABQ9NS09_9PEZI</name>
<comment type="caution">
    <text evidence="3">The sequence shown here is derived from an EMBL/GenBank/DDBJ whole genome shotgun (WGS) entry which is preliminary data.</text>
</comment>
<proteinExistence type="predicted"/>
<evidence type="ECO:0000313" key="4">
    <source>
        <dbReference type="Proteomes" id="UP001172684"/>
    </source>
</evidence>
<dbReference type="InterPro" id="IPR042511">
    <property type="entry name" value="Sld3"/>
</dbReference>
<evidence type="ECO:0000313" key="3">
    <source>
        <dbReference type="EMBL" id="KAJ9663787.1"/>
    </source>
</evidence>
<feature type="compositionally biased region" description="Polar residues" evidence="1">
    <location>
        <begin position="227"/>
        <end position="240"/>
    </location>
</feature>
<reference evidence="3" key="1">
    <citation type="submission" date="2022-10" db="EMBL/GenBank/DDBJ databases">
        <title>Culturing micro-colonial fungi from biological soil crusts in the Mojave desert and describing Neophaeococcomyces mojavensis, and introducing the new genera and species Taxawa tesnikishii.</title>
        <authorList>
            <person name="Kurbessoian T."/>
            <person name="Stajich J.E."/>
        </authorList>
    </citation>
    <scope>NUCLEOTIDE SEQUENCE</scope>
    <source>
        <strain evidence="3">TK_1</strain>
    </source>
</reference>
<sequence>MARPAAAADPKLAPQTAIAQPPASPAVQQRSRTPTEPAAEHDLPRLTAVELFENFVSQYLETLYLSKASLAYFAKGPISRVRASFAGSQDGSFQLSELAIFYRAILHNTTSIDKKYKEKLPELIKAMPMAFCSDEEPMTSATVRRKKTKARKLKPSKDGMYPDEAEYVKKWWLSDWATPSRGDFKSAEDVARKRTANLKVRETLTQLIVAMEVMALEALPACQLPQTADDSGDVESQAQRTADVGSQKRRKSKKPQDMGSIMDVLVERLCIWQSVEQEESSAKLPSRNQAGENTHITADGASNSDILKDFCVEVIIPFYMNRIPEKAASINRKLGGPGAPSPAKPAATHNTSTSATLRKPGEPEVRQPPSKKIRRPLQKVSSEINPMRRRPPSLARSATDSGIVPGLKRESSEIPLMAIPRQESQVRRGGSLADIKRFRQREIDLTAMTAANEAKLRKKAAVENELKTAISALKKPNRGLAVKELVDSADQRRLQNGVQVTATPKRASKTKIIAQSRSALRSPPPDTADVSAPRSSGACIPSSAVRPAASSLIPGSERRTSRTDLHAAVAETPSRGPAKTVSFFTDPIPQTPSRNRNAAAVFSTPVKPFATPCGIVAATPTSKKLDAVETGVGKSIYDALGWDDDGDLG</sequence>
<feature type="region of interest" description="Disordered" evidence="1">
    <location>
        <begin position="387"/>
        <end position="406"/>
    </location>
</feature>
<keyword evidence="4" id="KW-1185">Reference proteome</keyword>
<feature type="region of interest" description="Disordered" evidence="1">
    <location>
        <begin position="331"/>
        <end position="379"/>
    </location>
</feature>
<accession>A0ABQ9NS09</accession>
<feature type="compositionally biased region" description="Polar residues" evidence="1">
    <location>
        <begin position="286"/>
        <end position="300"/>
    </location>
</feature>
<dbReference type="Proteomes" id="UP001172684">
    <property type="component" value="Unassembled WGS sequence"/>
</dbReference>
<dbReference type="EMBL" id="JAPDRL010000041">
    <property type="protein sequence ID" value="KAJ9663787.1"/>
    <property type="molecule type" value="Genomic_DNA"/>
</dbReference>
<protein>
    <recommendedName>
        <fullName evidence="2">DNA replication regulator Sld3 C-terminal domain-containing protein</fullName>
    </recommendedName>
</protein>
<feature type="region of interest" description="Disordered" evidence="1">
    <location>
        <begin position="278"/>
        <end position="300"/>
    </location>
</feature>
<dbReference type="Pfam" id="PF08639">
    <property type="entry name" value="Sld3_STD"/>
    <property type="match status" value="1"/>
</dbReference>
<dbReference type="PANTHER" id="PTHR28067:SF1">
    <property type="entry name" value="DNA REPLICATION REGULATOR SLD3"/>
    <property type="match status" value="1"/>
</dbReference>
<dbReference type="InterPro" id="IPR013948">
    <property type="entry name" value="DNA_replication_reg_Sld3_C"/>
</dbReference>
<gene>
    <name evidence="3" type="ORF">H2201_005508</name>
</gene>
<feature type="region of interest" description="Disordered" evidence="1">
    <location>
        <begin position="1"/>
        <end position="42"/>
    </location>
</feature>
<feature type="domain" description="DNA replication regulator Sld3 C-terminal" evidence="2">
    <location>
        <begin position="50"/>
        <end position="575"/>
    </location>
</feature>